<gene>
    <name evidence="5" type="ORF">NP233_g1590</name>
</gene>
<dbReference type="Proteomes" id="UP001213000">
    <property type="component" value="Unassembled WGS sequence"/>
</dbReference>
<evidence type="ECO:0000256" key="1">
    <source>
        <dbReference type="ARBA" id="ARBA00022574"/>
    </source>
</evidence>
<dbReference type="PROSITE" id="PS00678">
    <property type="entry name" value="WD_REPEATS_1"/>
    <property type="match status" value="1"/>
</dbReference>
<dbReference type="InterPro" id="IPR015943">
    <property type="entry name" value="WD40/YVTN_repeat-like_dom_sf"/>
</dbReference>
<dbReference type="PANTHER" id="PTHR44090:SF1">
    <property type="entry name" value="SUPERKILLER COMPLEX PROTEIN 8"/>
    <property type="match status" value="1"/>
</dbReference>
<feature type="compositionally biased region" description="Basic and acidic residues" evidence="4">
    <location>
        <begin position="241"/>
        <end position="262"/>
    </location>
</feature>
<organism evidence="5 6">
    <name type="scientific">Leucocoprinus birnbaumii</name>
    <dbReference type="NCBI Taxonomy" id="56174"/>
    <lineage>
        <taxon>Eukaryota</taxon>
        <taxon>Fungi</taxon>
        <taxon>Dikarya</taxon>
        <taxon>Basidiomycota</taxon>
        <taxon>Agaricomycotina</taxon>
        <taxon>Agaricomycetes</taxon>
        <taxon>Agaricomycetidae</taxon>
        <taxon>Agaricales</taxon>
        <taxon>Agaricineae</taxon>
        <taxon>Agaricaceae</taxon>
        <taxon>Leucocoprinus</taxon>
    </lineage>
</organism>
<evidence type="ECO:0000256" key="4">
    <source>
        <dbReference type="SAM" id="MobiDB-lite"/>
    </source>
</evidence>
<dbReference type="Gene3D" id="2.130.10.10">
    <property type="entry name" value="YVTN repeat-like/Quinoprotein amine dehydrogenase"/>
    <property type="match status" value="1"/>
</dbReference>
<dbReference type="InterPro" id="IPR001680">
    <property type="entry name" value="WD40_rpt"/>
</dbReference>
<evidence type="ECO:0000256" key="2">
    <source>
        <dbReference type="ARBA" id="ARBA00022737"/>
    </source>
</evidence>
<dbReference type="InterPro" id="IPR019775">
    <property type="entry name" value="WD40_repeat_CS"/>
</dbReference>
<dbReference type="AlphaFoldDB" id="A0AAD5YZD7"/>
<dbReference type="SUPFAM" id="SSF50978">
    <property type="entry name" value="WD40 repeat-like"/>
    <property type="match status" value="1"/>
</dbReference>
<reference evidence="5" key="1">
    <citation type="submission" date="2022-07" db="EMBL/GenBank/DDBJ databases">
        <title>Genome Sequence of Leucocoprinus birnbaumii.</title>
        <authorList>
            <person name="Buettner E."/>
        </authorList>
    </citation>
    <scope>NUCLEOTIDE SEQUENCE</scope>
    <source>
        <strain evidence="5">VT141</strain>
    </source>
</reference>
<evidence type="ECO:0000256" key="3">
    <source>
        <dbReference type="PROSITE-ProRule" id="PRU00221"/>
    </source>
</evidence>
<feature type="repeat" description="WD" evidence="3">
    <location>
        <begin position="480"/>
        <end position="521"/>
    </location>
</feature>
<comment type="caution">
    <text evidence="5">The sequence shown here is derived from an EMBL/GenBank/DDBJ whole genome shotgun (WGS) entry which is preliminary data.</text>
</comment>
<protein>
    <recommendedName>
        <fullName evidence="7">WD40 repeat-like protein</fullName>
    </recommendedName>
</protein>
<accession>A0AAD5YZD7</accession>
<name>A0AAD5YZD7_9AGAR</name>
<proteinExistence type="predicted"/>
<keyword evidence="2" id="KW-0677">Repeat</keyword>
<feature type="compositionally biased region" description="Basic and acidic residues" evidence="4">
    <location>
        <begin position="126"/>
        <end position="145"/>
    </location>
</feature>
<dbReference type="PROSITE" id="PS50294">
    <property type="entry name" value="WD_REPEATS_REGION"/>
    <property type="match status" value="2"/>
</dbReference>
<dbReference type="InterPro" id="IPR042534">
    <property type="entry name" value="SAP18_sf"/>
</dbReference>
<dbReference type="InterPro" id="IPR051510">
    <property type="entry name" value="SKI8"/>
</dbReference>
<keyword evidence="6" id="KW-1185">Reference proteome</keyword>
<dbReference type="Pfam" id="PF00400">
    <property type="entry name" value="WD40"/>
    <property type="match status" value="3"/>
</dbReference>
<dbReference type="CDD" id="cd00200">
    <property type="entry name" value="WD40"/>
    <property type="match status" value="1"/>
</dbReference>
<evidence type="ECO:0000313" key="5">
    <source>
        <dbReference type="EMBL" id="KAJ3574681.1"/>
    </source>
</evidence>
<feature type="repeat" description="WD" evidence="3">
    <location>
        <begin position="616"/>
        <end position="651"/>
    </location>
</feature>
<dbReference type="InterPro" id="IPR010516">
    <property type="entry name" value="SAP18"/>
</dbReference>
<dbReference type="PANTHER" id="PTHR44090">
    <property type="entry name" value="WD REPEAT-CONTAINING PROTEIN 61"/>
    <property type="match status" value="1"/>
</dbReference>
<sequence>MEVDTTPTPPIAPLSRENTAPFLIRTFVKIGSFHRLTFFEDGSLPTTDEHQIHTWKDATLRELLTTLRNAAPHVPEYKHPLARFSFRTVYADPALKGRFSQKDLGMVYSRDILGEPGSLNVTAPRLLEDAEGESREPTEREKEERTLEDLKFVPGDYLLVAVLLPKNVTMPSEISIKGSGSAVGASAGGSWKNAPAGRTDAGWGGPGSSAAPRGSEGHWRGGDSKRPPPGSRRGGRNNGDSGRDKDLDRDSRVPPPRRRDDSPPPPPPRVKEDVETLGLNTKVLDNNTAAANDLTGVALTVDLAETSPGTENLGISDLDQVDLVLSAKGLNEFDVLGLSASLDENAKVGLTLVKGLGAFTETTSKTIVDKGIFQNLLLRFGMIRYIDDHAAYAEFVLKRALISLLQLCISELTRVIRTYISLLTNPLHSKSHQLLPGHTDTIWGAAWTSADNAVSISADGSINQWSCVTGQLHPPNATPPAPHTLALVSLSVSPDGKRALYNSLEGHTWLWDLESGNVIASYESYLDSKAEIEPSWSVSLNPNGSTYASSSASGNITFHSAEPSNFGEKISSIPSGRVKFGMNCRHSPDGRKVALALETGQIYVFDLEANALSTTFTSHAMAVRSLSWSADSSLLMSASEDRRLVLHDVRSSPGGTVASFTGHTAWALTVDISPDGKLALSGSADKTIKVWDIGARTAVSTIQDTGEVWSVSWRPKPAAVGSPGAFLTAGEDGIVRWWKAGGT</sequence>
<dbReference type="PROSITE" id="PS50082">
    <property type="entry name" value="WD_REPEATS_2"/>
    <property type="match status" value="3"/>
</dbReference>
<feature type="compositionally biased region" description="Basic and acidic residues" evidence="4">
    <location>
        <begin position="215"/>
        <end position="226"/>
    </location>
</feature>
<feature type="region of interest" description="Disordered" evidence="4">
    <location>
        <begin position="177"/>
        <end position="273"/>
    </location>
</feature>
<dbReference type="GO" id="GO:0032991">
    <property type="term" value="C:protein-containing complex"/>
    <property type="evidence" value="ECO:0007669"/>
    <property type="project" value="UniProtKB-ARBA"/>
</dbReference>
<evidence type="ECO:0000313" key="6">
    <source>
        <dbReference type="Proteomes" id="UP001213000"/>
    </source>
</evidence>
<feature type="repeat" description="WD" evidence="3">
    <location>
        <begin position="660"/>
        <end position="701"/>
    </location>
</feature>
<dbReference type="Pfam" id="PF06487">
    <property type="entry name" value="SAP18"/>
    <property type="match status" value="1"/>
</dbReference>
<feature type="compositionally biased region" description="Low complexity" evidence="4">
    <location>
        <begin position="178"/>
        <end position="190"/>
    </location>
</feature>
<dbReference type="Gene3D" id="3.10.20.550">
    <property type="entry name" value="ASAP complex, SAP18 subunit"/>
    <property type="match status" value="1"/>
</dbReference>
<feature type="region of interest" description="Disordered" evidence="4">
    <location>
        <begin position="123"/>
        <end position="145"/>
    </location>
</feature>
<evidence type="ECO:0008006" key="7">
    <source>
        <dbReference type="Google" id="ProtNLM"/>
    </source>
</evidence>
<keyword evidence="1 3" id="KW-0853">WD repeat</keyword>
<dbReference type="EMBL" id="JANIEX010000060">
    <property type="protein sequence ID" value="KAJ3574681.1"/>
    <property type="molecule type" value="Genomic_DNA"/>
</dbReference>
<dbReference type="InterPro" id="IPR036322">
    <property type="entry name" value="WD40_repeat_dom_sf"/>
</dbReference>
<dbReference type="GO" id="GO:0005634">
    <property type="term" value="C:nucleus"/>
    <property type="evidence" value="ECO:0007669"/>
    <property type="project" value="TreeGrafter"/>
</dbReference>
<dbReference type="SMART" id="SM00320">
    <property type="entry name" value="WD40"/>
    <property type="match status" value="6"/>
</dbReference>